<dbReference type="Pfam" id="PF00225">
    <property type="entry name" value="Kinesin"/>
    <property type="match status" value="1"/>
</dbReference>
<dbReference type="EMBL" id="JAEHOD010000031">
    <property type="protein sequence ID" value="KAG2443199.1"/>
    <property type="molecule type" value="Genomic_DNA"/>
</dbReference>
<dbReference type="InterPro" id="IPR027640">
    <property type="entry name" value="Kinesin-like_fam"/>
</dbReference>
<feature type="compositionally biased region" description="Acidic residues" evidence="8">
    <location>
        <begin position="862"/>
        <end position="873"/>
    </location>
</feature>
<feature type="domain" description="Kinesin motor" evidence="9">
    <location>
        <begin position="25"/>
        <end position="386"/>
    </location>
</feature>
<proteinExistence type="inferred from homology"/>
<sequence>MPPSYSSPSRTAGAASAAPAASASGVQVLVRVRPPLPRELMFDSGVDVKQPYDIKVYNAAQEFSGQYHGVFGEDTAQAEVYERVRDCVPLALAGYNSTIFAYGQTGTGKTYTMMGDDPSMDAAAAQAAAAARPGGAGGPGIIPRAVKELFREAKAKQDAEGAAIQIVVSYMEIYNDRLHDLLQPYKASSTRDPNDVNQKRALLEVREDARGNTYVPNLLCVKVKSYKSVYQLIAKGNRNRAVRHTEMNQASSRSHAILQLVVEQWPNGGADGTVIRSKLNFVDLAGSERWNTNASGWDGAPDLMGEERISEMTAINGSLSALGSVVAALTERRPHVPYRDSRLTHLLQDSLGGNCRTTVLATLSPCVDAFEESCSTLRFADRARAIANNPVVNASRDVGSILALKEREIQRLRNMLSQYANGQGPEANGGGAAGGGAAVSGPEAARLAEELEATRRALEMERALRAELQQRLHPDGGGPPGTPTGLEGGGGGGGGMMLGSAQVLGTPSTAFDHAGQHVAGPGALRAGSMHSSAGSGSSYQGSGPGGVDFFRPSTPSTPLNPVPQHLLGAGSGVPGSPGGAVLTPSRGGPGGGNTMGRSRSNLRSGGNSRLAGGGGGGGGGGPASVPLRTGAGGGPAGAGPGRPDSRGGGLTRRLSFDEAIMSIKSQIVNLSAQERNRMKARQPPPKQYWGGLPQPPGPGAAAAQLAAMASAGGASPTGKSFTTRTKAAIGIYGSGSGAAPFAGAAAGGGGYGQGRRPPALAVGQGVVASGGYGGYGRGPASLQNIPSIDMTESPVGSDVVSPGSHTLIHQSQAAPQQPQQQARAFQQAHLSQQQQQQQQQHRPPAANDRSRSYTEGYGRGDDDGDDAVEEEDGAANGEAERRRRGGDGKVEEEQEVADEDEGEDGAGQKAGGDSDGGLSQLDAEEYEEIMREAREALAKQRAEAAAAAVGTSGGGGRAALTAASGGGGGGRSGLLGGQPSSAPPAVGASVSGAGAWGRNALVNKFSDGPDTSPGSAAAAGGGGGFGRSSLLAAAAVTAGMPSSAPPGSSGGSSGGGWGRKSILTGQAAPPPPASADAANALYASVAGQLAHAPTAPPPAAAPPLQQPQPGGRRALIAELMAEDEANSPYARGGRNGGAAAGKGRSKSVGVTGRPNGGSRGNAADRVSKLDAGSWIYILGASASSTRAKQLAAALQLDPRTGLPAL</sequence>
<feature type="compositionally biased region" description="Low complexity" evidence="8">
    <location>
        <begin position="977"/>
        <end position="993"/>
    </location>
</feature>
<evidence type="ECO:0000259" key="9">
    <source>
        <dbReference type="PROSITE" id="PS50067"/>
    </source>
</evidence>
<feature type="compositionally biased region" description="Pro residues" evidence="8">
    <location>
        <begin position="1094"/>
        <end position="1106"/>
    </location>
</feature>
<feature type="compositionally biased region" description="Gly residues" evidence="8">
    <location>
        <begin position="486"/>
        <end position="497"/>
    </location>
</feature>
<evidence type="ECO:0000256" key="2">
    <source>
        <dbReference type="ARBA" id="ARBA00022490"/>
    </source>
</evidence>
<feature type="compositionally biased region" description="Low complexity" evidence="8">
    <location>
        <begin position="595"/>
        <end position="610"/>
    </location>
</feature>
<dbReference type="GO" id="GO:0007018">
    <property type="term" value="P:microtubule-based movement"/>
    <property type="evidence" value="ECO:0007669"/>
    <property type="project" value="InterPro"/>
</dbReference>
<dbReference type="InterPro" id="IPR027417">
    <property type="entry name" value="P-loop_NTPase"/>
</dbReference>
<dbReference type="InterPro" id="IPR036961">
    <property type="entry name" value="Kinesin_motor_dom_sf"/>
</dbReference>
<keyword evidence="11" id="KW-1185">Reference proteome</keyword>
<dbReference type="GO" id="GO:0005875">
    <property type="term" value="C:microtubule associated complex"/>
    <property type="evidence" value="ECO:0007669"/>
    <property type="project" value="TreeGrafter"/>
</dbReference>
<dbReference type="Proteomes" id="UP000613740">
    <property type="component" value="Unassembled WGS sequence"/>
</dbReference>
<feature type="region of interest" description="Disordered" evidence="8">
    <location>
        <begin position="1089"/>
        <end position="1164"/>
    </location>
</feature>
<dbReference type="GO" id="GO:0005737">
    <property type="term" value="C:cytoplasm"/>
    <property type="evidence" value="ECO:0007669"/>
    <property type="project" value="UniProtKB-SubCell"/>
</dbReference>
<dbReference type="AlphaFoldDB" id="A0A835TD30"/>
<feature type="compositionally biased region" description="Gly residues" evidence="8">
    <location>
        <begin position="964"/>
        <end position="976"/>
    </location>
</feature>
<evidence type="ECO:0000256" key="6">
    <source>
        <dbReference type="ARBA" id="ARBA00023175"/>
    </source>
</evidence>
<feature type="compositionally biased region" description="Gly residues" evidence="8">
    <location>
        <begin position="1048"/>
        <end position="1058"/>
    </location>
</feature>
<feature type="compositionally biased region" description="Acidic residues" evidence="8">
    <location>
        <begin position="892"/>
        <end position="904"/>
    </location>
</feature>
<feature type="compositionally biased region" description="Low complexity" evidence="8">
    <location>
        <begin position="793"/>
        <end position="840"/>
    </location>
</feature>
<keyword evidence="2" id="KW-0963">Cytoplasm</keyword>
<evidence type="ECO:0000313" key="11">
    <source>
        <dbReference type="Proteomes" id="UP000613740"/>
    </source>
</evidence>
<evidence type="ECO:0000256" key="7">
    <source>
        <dbReference type="PROSITE-ProRule" id="PRU00283"/>
    </source>
</evidence>
<reference evidence="10" key="1">
    <citation type="journal article" date="2020" name="bioRxiv">
        <title>Comparative genomics of Chlamydomonas.</title>
        <authorList>
            <person name="Craig R.J."/>
            <person name="Hasan A.R."/>
            <person name="Ness R.W."/>
            <person name="Keightley P.D."/>
        </authorList>
    </citation>
    <scope>NUCLEOTIDE SEQUENCE</scope>
    <source>
        <strain evidence="10">CCAP 11/173</strain>
    </source>
</reference>
<dbReference type="GO" id="GO:0005524">
    <property type="term" value="F:ATP binding"/>
    <property type="evidence" value="ECO:0007669"/>
    <property type="project" value="UniProtKB-UniRule"/>
</dbReference>
<keyword evidence="3 7" id="KW-0547">Nucleotide-binding</keyword>
<dbReference type="PRINTS" id="PR00380">
    <property type="entry name" value="KINESINHEAVY"/>
</dbReference>
<dbReference type="SMART" id="SM00129">
    <property type="entry name" value="KISc"/>
    <property type="match status" value="1"/>
</dbReference>
<dbReference type="GO" id="GO:0008017">
    <property type="term" value="F:microtubule binding"/>
    <property type="evidence" value="ECO:0007669"/>
    <property type="project" value="InterPro"/>
</dbReference>
<evidence type="ECO:0000256" key="5">
    <source>
        <dbReference type="ARBA" id="ARBA00023054"/>
    </source>
</evidence>
<feature type="region of interest" description="Disordered" evidence="8">
    <location>
        <begin position="471"/>
        <end position="651"/>
    </location>
</feature>
<name>A0A835TD30_9CHLO</name>
<dbReference type="CDD" id="cd00106">
    <property type="entry name" value="KISc"/>
    <property type="match status" value="1"/>
</dbReference>
<dbReference type="InterPro" id="IPR019821">
    <property type="entry name" value="Kinesin_motor_CS"/>
</dbReference>
<dbReference type="Gene3D" id="3.40.850.10">
    <property type="entry name" value="Kinesin motor domain"/>
    <property type="match status" value="1"/>
</dbReference>
<feature type="compositionally biased region" description="Basic and acidic residues" evidence="8">
    <location>
        <begin position="878"/>
        <end position="891"/>
    </location>
</feature>
<feature type="compositionally biased region" description="Gly residues" evidence="8">
    <location>
        <begin position="427"/>
        <end position="438"/>
    </location>
</feature>
<protein>
    <recommendedName>
        <fullName evidence="9">Kinesin motor domain-containing protein</fullName>
    </recommendedName>
</protein>
<comment type="similarity">
    <text evidence="7">Belongs to the TRAFAC class myosin-kinesin ATPase superfamily. Kinesin family.</text>
</comment>
<dbReference type="InterPro" id="IPR001752">
    <property type="entry name" value="Kinesin_motor_dom"/>
</dbReference>
<dbReference type="OrthoDB" id="123929at2759"/>
<keyword evidence="4 7" id="KW-0067">ATP-binding</keyword>
<dbReference type="GO" id="GO:0007052">
    <property type="term" value="P:mitotic spindle organization"/>
    <property type="evidence" value="ECO:0007669"/>
    <property type="project" value="TreeGrafter"/>
</dbReference>
<feature type="region of interest" description="Disordered" evidence="8">
    <location>
        <begin position="1039"/>
        <end position="1075"/>
    </location>
</feature>
<evidence type="ECO:0000313" key="10">
    <source>
        <dbReference type="EMBL" id="KAG2443199.1"/>
    </source>
</evidence>
<feature type="region of interest" description="Disordered" evidence="8">
    <location>
        <begin position="420"/>
        <end position="441"/>
    </location>
</feature>
<evidence type="ECO:0000256" key="1">
    <source>
        <dbReference type="ARBA" id="ARBA00004496"/>
    </source>
</evidence>
<dbReference type="PANTHER" id="PTHR47969:SF15">
    <property type="entry name" value="CHROMOSOME-ASSOCIATED KINESIN KIF4A-RELATED"/>
    <property type="match status" value="1"/>
</dbReference>
<feature type="compositionally biased region" description="Gly residues" evidence="8">
    <location>
        <begin position="611"/>
        <end position="622"/>
    </location>
</feature>
<dbReference type="PROSITE" id="PS00411">
    <property type="entry name" value="KINESIN_MOTOR_1"/>
    <property type="match status" value="1"/>
</dbReference>
<dbReference type="PROSITE" id="PS50067">
    <property type="entry name" value="KINESIN_MOTOR_2"/>
    <property type="match status" value="1"/>
</dbReference>
<feature type="compositionally biased region" description="Gly residues" evidence="8">
    <location>
        <begin position="630"/>
        <end position="650"/>
    </location>
</feature>
<feature type="region of interest" description="Disordered" evidence="8">
    <location>
        <begin position="783"/>
        <end position="1023"/>
    </location>
</feature>
<evidence type="ECO:0000256" key="3">
    <source>
        <dbReference type="ARBA" id="ARBA00022741"/>
    </source>
</evidence>
<accession>A0A835TD30</accession>
<dbReference type="PANTHER" id="PTHR47969">
    <property type="entry name" value="CHROMOSOME-ASSOCIATED KINESIN KIF4A-RELATED"/>
    <property type="match status" value="1"/>
</dbReference>
<dbReference type="GO" id="GO:0051231">
    <property type="term" value="P:spindle elongation"/>
    <property type="evidence" value="ECO:0007669"/>
    <property type="project" value="TreeGrafter"/>
</dbReference>
<dbReference type="GO" id="GO:0003777">
    <property type="term" value="F:microtubule motor activity"/>
    <property type="evidence" value="ECO:0007669"/>
    <property type="project" value="InterPro"/>
</dbReference>
<feature type="binding site" evidence="7">
    <location>
        <begin position="103"/>
        <end position="110"/>
    </location>
    <ligand>
        <name>ATP</name>
        <dbReference type="ChEBI" id="CHEBI:30616"/>
    </ligand>
</feature>
<evidence type="ECO:0000256" key="4">
    <source>
        <dbReference type="ARBA" id="ARBA00022840"/>
    </source>
</evidence>
<organism evidence="10 11">
    <name type="scientific">Chlamydomonas schloesseri</name>
    <dbReference type="NCBI Taxonomy" id="2026947"/>
    <lineage>
        <taxon>Eukaryota</taxon>
        <taxon>Viridiplantae</taxon>
        <taxon>Chlorophyta</taxon>
        <taxon>core chlorophytes</taxon>
        <taxon>Chlorophyceae</taxon>
        <taxon>CS clade</taxon>
        <taxon>Chlamydomonadales</taxon>
        <taxon>Chlamydomonadaceae</taxon>
        <taxon>Chlamydomonas</taxon>
    </lineage>
</organism>
<keyword evidence="5" id="KW-0175">Coiled coil</keyword>
<feature type="compositionally biased region" description="Gly residues" evidence="8">
    <location>
        <begin position="569"/>
        <end position="578"/>
    </location>
</feature>
<comment type="subcellular location">
    <subcellularLocation>
        <location evidence="1">Cytoplasm</location>
    </subcellularLocation>
</comment>
<keyword evidence="6 7" id="KW-0505">Motor protein</keyword>
<evidence type="ECO:0000256" key="8">
    <source>
        <dbReference type="SAM" id="MobiDB-lite"/>
    </source>
</evidence>
<gene>
    <name evidence="10" type="ORF">HYH02_009276</name>
</gene>
<feature type="compositionally biased region" description="Basic and acidic residues" evidence="8">
    <location>
        <begin position="928"/>
        <end position="942"/>
    </location>
</feature>
<comment type="caution">
    <text evidence="10">The sequence shown here is derived from an EMBL/GenBank/DDBJ whole genome shotgun (WGS) entry which is preliminary data.</text>
</comment>
<dbReference type="SUPFAM" id="SSF52540">
    <property type="entry name" value="P-loop containing nucleoside triphosphate hydrolases"/>
    <property type="match status" value="1"/>
</dbReference>
<feature type="compositionally biased region" description="Low complexity" evidence="8">
    <location>
        <begin position="527"/>
        <end position="541"/>
    </location>
</feature>